<dbReference type="InterPro" id="IPR036390">
    <property type="entry name" value="WH_DNA-bd_sf"/>
</dbReference>
<evidence type="ECO:0000256" key="1">
    <source>
        <dbReference type="ARBA" id="ARBA00023015"/>
    </source>
</evidence>
<evidence type="ECO:0000313" key="7">
    <source>
        <dbReference type="Proteomes" id="UP000246145"/>
    </source>
</evidence>
<reference evidence="6 7" key="1">
    <citation type="submission" date="2018-04" db="EMBL/GenBank/DDBJ databases">
        <title>Genomic Encyclopedia of Type Strains, Phase IV (KMG-IV): sequencing the most valuable type-strain genomes for metagenomic binning, comparative biology and taxonomic classification.</title>
        <authorList>
            <person name="Goeker M."/>
        </authorList>
    </citation>
    <scope>NUCLEOTIDE SEQUENCE [LARGE SCALE GENOMIC DNA]</scope>
    <source>
        <strain evidence="6 7">DSM 10065</strain>
    </source>
</reference>
<evidence type="ECO:0000256" key="3">
    <source>
        <dbReference type="ARBA" id="ARBA00023163"/>
    </source>
</evidence>
<dbReference type="SUPFAM" id="SSF46785">
    <property type="entry name" value="Winged helix' DNA-binding domain"/>
    <property type="match status" value="1"/>
</dbReference>
<gene>
    <name evidence="6" type="ORF">C7440_2014</name>
</gene>
<dbReference type="RefSeq" id="WP_243410879.1">
    <property type="nucleotide sequence ID" value="NZ_JACCEX010000002.1"/>
</dbReference>
<feature type="domain" description="HTH marR-type" evidence="5">
    <location>
        <begin position="23"/>
        <end position="159"/>
    </location>
</feature>
<dbReference type="SMART" id="SM00347">
    <property type="entry name" value="HTH_MARR"/>
    <property type="match status" value="1"/>
</dbReference>
<accession>A0A2U1CND0</accession>
<evidence type="ECO:0000256" key="2">
    <source>
        <dbReference type="ARBA" id="ARBA00023125"/>
    </source>
</evidence>
<feature type="region of interest" description="Disordered" evidence="4">
    <location>
        <begin position="162"/>
        <end position="200"/>
    </location>
</feature>
<keyword evidence="7" id="KW-1185">Reference proteome</keyword>
<evidence type="ECO:0000313" key="6">
    <source>
        <dbReference type="EMBL" id="PVY62520.1"/>
    </source>
</evidence>
<comment type="caution">
    <text evidence="6">The sequence shown here is derived from an EMBL/GenBank/DDBJ whole genome shotgun (WGS) entry which is preliminary data.</text>
</comment>
<dbReference type="PANTHER" id="PTHR42756">
    <property type="entry name" value="TRANSCRIPTIONAL REGULATOR, MARR"/>
    <property type="match status" value="1"/>
</dbReference>
<proteinExistence type="predicted"/>
<evidence type="ECO:0000256" key="4">
    <source>
        <dbReference type="SAM" id="MobiDB-lite"/>
    </source>
</evidence>
<dbReference type="Proteomes" id="UP000246145">
    <property type="component" value="Unassembled WGS sequence"/>
</dbReference>
<dbReference type="GO" id="GO:0003700">
    <property type="term" value="F:DNA-binding transcription factor activity"/>
    <property type="evidence" value="ECO:0007669"/>
    <property type="project" value="InterPro"/>
</dbReference>
<dbReference type="GO" id="GO:0003677">
    <property type="term" value="F:DNA binding"/>
    <property type="evidence" value="ECO:0007669"/>
    <property type="project" value="UniProtKB-KW"/>
</dbReference>
<dbReference type="Pfam" id="PF01047">
    <property type="entry name" value="MarR"/>
    <property type="match status" value="1"/>
</dbReference>
<sequence length="200" mass="22098">MTHTPYAPEDEASPALLRETGPHERILHLIKVAFRGSSRALQSRLRHHGVLYGHWTLLRILWQLDGMTQRQLSEQAGIMESTAFGALQAMEKLGYITRQKLPGNNKQIRIFLTPQGAALRNLIVPLAEETNRIAITGVPDEDLAVTRRSLVAIIENLNIDEMTQAATKEPGQATEKKPEQSGRPPRKKTGAGGQARGETA</sequence>
<dbReference type="InterPro" id="IPR036388">
    <property type="entry name" value="WH-like_DNA-bd_sf"/>
</dbReference>
<feature type="compositionally biased region" description="Gly residues" evidence="4">
    <location>
        <begin position="190"/>
        <end position="200"/>
    </location>
</feature>
<keyword evidence="2 6" id="KW-0238">DNA-binding</keyword>
<dbReference type="PROSITE" id="PS50995">
    <property type="entry name" value="HTH_MARR_2"/>
    <property type="match status" value="1"/>
</dbReference>
<dbReference type="PANTHER" id="PTHR42756:SF1">
    <property type="entry name" value="TRANSCRIPTIONAL REPRESSOR OF EMRAB OPERON"/>
    <property type="match status" value="1"/>
</dbReference>
<dbReference type="STRING" id="1231391.GCA_000308195_02057"/>
<dbReference type="AlphaFoldDB" id="A0A2U1CND0"/>
<dbReference type="EMBL" id="QEKO01000002">
    <property type="protein sequence ID" value="PVY62520.1"/>
    <property type="molecule type" value="Genomic_DNA"/>
</dbReference>
<keyword evidence="3" id="KW-0804">Transcription</keyword>
<keyword evidence="1" id="KW-0805">Transcription regulation</keyword>
<organism evidence="6 7">
    <name type="scientific">Pusillimonas noertemannii</name>
    <dbReference type="NCBI Taxonomy" id="305977"/>
    <lineage>
        <taxon>Bacteria</taxon>
        <taxon>Pseudomonadati</taxon>
        <taxon>Pseudomonadota</taxon>
        <taxon>Betaproteobacteria</taxon>
        <taxon>Burkholderiales</taxon>
        <taxon>Alcaligenaceae</taxon>
        <taxon>Pusillimonas</taxon>
    </lineage>
</organism>
<dbReference type="Gene3D" id="1.10.10.10">
    <property type="entry name" value="Winged helix-like DNA-binding domain superfamily/Winged helix DNA-binding domain"/>
    <property type="match status" value="1"/>
</dbReference>
<name>A0A2U1CND0_9BURK</name>
<dbReference type="InterPro" id="IPR000835">
    <property type="entry name" value="HTH_MarR-typ"/>
</dbReference>
<protein>
    <submittedName>
        <fullName evidence="6">DNA-binding MarR family transcriptional regulator</fullName>
    </submittedName>
</protein>
<evidence type="ECO:0000259" key="5">
    <source>
        <dbReference type="PROSITE" id="PS50995"/>
    </source>
</evidence>